<evidence type="ECO:0000256" key="3">
    <source>
        <dbReference type="ARBA" id="ARBA00022801"/>
    </source>
</evidence>
<dbReference type="NCBIfam" id="NF003765">
    <property type="entry name" value="PRK05359.1"/>
    <property type="match status" value="1"/>
</dbReference>
<keyword evidence="3 5" id="KW-0378">Hydrolase</keyword>
<evidence type="ECO:0000256" key="4">
    <source>
        <dbReference type="ARBA" id="ARBA00022839"/>
    </source>
</evidence>
<dbReference type="InterPro" id="IPR013520">
    <property type="entry name" value="Ribonucl_H"/>
</dbReference>
<name>A0ABZ0S911_9GAMM</name>
<keyword evidence="4 5" id="KW-0269">Exonuclease</keyword>
<dbReference type="HAMAP" id="MF_00045">
    <property type="entry name" value="Oligoribonuclease"/>
    <property type="match status" value="1"/>
</dbReference>
<comment type="similarity">
    <text evidence="1 5">Belongs to the oligoribonuclease family.</text>
</comment>
<evidence type="ECO:0000256" key="5">
    <source>
        <dbReference type="HAMAP-Rule" id="MF_00045"/>
    </source>
</evidence>
<reference evidence="7 8" key="1">
    <citation type="journal article" date="2023" name="Microorganisms">
        <title>Thiorhodovibrio frisius and Trv. litoralis spp. nov., Two Novel Members from a Clade of Fastidious Purple Sulfur Bacteria That Exhibit Unique Red-Shifted Light-Harvesting Capabilities.</title>
        <authorList>
            <person name="Methner A."/>
            <person name="Kuzyk S.B."/>
            <person name="Petersen J."/>
            <person name="Bauer S."/>
            <person name="Brinkmann H."/>
            <person name="Sichau K."/>
            <person name="Wanner G."/>
            <person name="Wolf J."/>
            <person name="Neumann-Schaal M."/>
            <person name="Henke P."/>
            <person name="Tank M."/>
            <person name="Sproer C."/>
            <person name="Bunk B."/>
            <person name="Overmann J."/>
        </authorList>
    </citation>
    <scope>NUCLEOTIDE SEQUENCE [LARGE SCALE GENOMIC DNA]</scope>
    <source>
        <strain evidence="7 8">DSM 6702</strain>
    </source>
</reference>
<keyword evidence="2 5" id="KW-0540">Nuclease</keyword>
<organism evidence="7 8">
    <name type="scientific">Thiorhodovibrio winogradskyi</name>
    <dbReference type="NCBI Taxonomy" id="77007"/>
    <lineage>
        <taxon>Bacteria</taxon>
        <taxon>Pseudomonadati</taxon>
        <taxon>Pseudomonadota</taxon>
        <taxon>Gammaproteobacteria</taxon>
        <taxon>Chromatiales</taxon>
        <taxon>Chromatiaceae</taxon>
        <taxon>Thiorhodovibrio</taxon>
    </lineage>
</organism>
<dbReference type="SUPFAM" id="SSF53098">
    <property type="entry name" value="Ribonuclease H-like"/>
    <property type="match status" value="1"/>
</dbReference>
<evidence type="ECO:0000256" key="2">
    <source>
        <dbReference type="ARBA" id="ARBA00022722"/>
    </source>
</evidence>
<feature type="active site" evidence="5">
    <location>
        <position position="129"/>
    </location>
</feature>
<dbReference type="PANTHER" id="PTHR11046">
    <property type="entry name" value="OLIGORIBONUCLEASE, MITOCHONDRIAL"/>
    <property type="match status" value="1"/>
</dbReference>
<dbReference type="RefSeq" id="WP_328987458.1">
    <property type="nucleotide sequence ID" value="NZ_CP121472.1"/>
</dbReference>
<evidence type="ECO:0000313" key="7">
    <source>
        <dbReference type="EMBL" id="WPL16927.1"/>
    </source>
</evidence>
<feature type="domain" description="Exonuclease" evidence="6">
    <location>
        <begin position="7"/>
        <end position="180"/>
    </location>
</feature>
<dbReference type="Gene3D" id="3.30.420.10">
    <property type="entry name" value="Ribonuclease H-like superfamily/Ribonuclease H"/>
    <property type="match status" value="1"/>
</dbReference>
<comment type="subcellular location">
    <subcellularLocation>
        <location evidence="5">Cytoplasm</location>
    </subcellularLocation>
</comment>
<keyword evidence="8" id="KW-1185">Reference proteome</keyword>
<sequence length="182" mass="21050">MAASEDNLIWMDLEMTGLDPFTDRILEMAVIITDSQLKVVAEGPCIAIRQSEEVLAAMDDWNREHHGESGLIERVRFSDSDEAEAEQQMLRFLQLYCQAGKSPLCGNSICQDRRFLARFMPRLEAFFHYRNLDVSTLKILAQRWAPAVVDGFKKENRHEALADIRESITELKHYRSEFLRVD</sequence>
<dbReference type="InterPro" id="IPR036397">
    <property type="entry name" value="RNaseH_sf"/>
</dbReference>
<dbReference type="InterPro" id="IPR022894">
    <property type="entry name" value="Oligoribonuclease"/>
</dbReference>
<dbReference type="EMBL" id="CP121472">
    <property type="protein sequence ID" value="WPL16927.1"/>
    <property type="molecule type" value="Genomic_DNA"/>
</dbReference>
<dbReference type="EC" id="3.1.-.-" evidence="5"/>
<dbReference type="PANTHER" id="PTHR11046:SF0">
    <property type="entry name" value="OLIGORIBONUCLEASE, MITOCHONDRIAL"/>
    <property type="match status" value="1"/>
</dbReference>
<dbReference type="Proteomes" id="UP001432180">
    <property type="component" value="Chromosome"/>
</dbReference>
<dbReference type="SMART" id="SM00479">
    <property type="entry name" value="EXOIII"/>
    <property type="match status" value="1"/>
</dbReference>
<proteinExistence type="inferred from homology"/>
<accession>A0ABZ0S911</accession>
<comment type="function">
    <text evidence="5">3'-to-5' exoribonuclease specific for small oligoribonucleotides.</text>
</comment>
<dbReference type="CDD" id="cd06135">
    <property type="entry name" value="Orn"/>
    <property type="match status" value="1"/>
</dbReference>
<dbReference type="Pfam" id="PF00929">
    <property type="entry name" value="RNase_T"/>
    <property type="match status" value="1"/>
</dbReference>
<dbReference type="GO" id="GO:0016787">
    <property type="term" value="F:hydrolase activity"/>
    <property type="evidence" value="ECO:0007669"/>
    <property type="project" value="UniProtKB-KW"/>
</dbReference>
<keyword evidence="5" id="KW-0963">Cytoplasm</keyword>
<dbReference type="InterPro" id="IPR012337">
    <property type="entry name" value="RNaseH-like_sf"/>
</dbReference>
<evidence type="ECO:0000313" key="8">
    <source>
        <dbReference type="Proteomes" id="UP001432180"/>
    </source>
</evidence>
<protein>
    <recommendedName>
        <fullName evidence="5">Oligoribonuclease</fullName>
        <ecNumber evidence="5">3.1.-.-</ecNumber>
    </recommendedName>
</protein>
<gene>
    <name evidence="5 7" type="primary">orn</name>
    <name evidence="7" type="ORF">Thiowin_01907</name>
</gene>
<evidence type="ECO:0000259" key="6">
    <source>
        <dbReference type="SMART" id="SM00479"/>
    </source>
</evidence>
<evidence type="ECO:0000256" key="1">
    <source>
        <dbReference type="ARBA" id="ARBA00009921"/>
    </source>
</evidence>